<dbReference type="InterPro" id="IPR005653">
    <property type="entry name" value="OstA-like_N"/>
</dbReference>
<dbReference type="InterPro" id="IPR050218">
    <property type="entry name" value="LptD"/>
</dbReference>
<dbReference type="PANTHER" id="PTHR30189:SF1">
    <property type="entry name" value="LPS-ASSEMBLY PROTEIN LPTD"/>
    <property type="match status" value="1"/>
</dbReference>
<dbReference type="GO" id="GO:1990351">
    <property type="term" value="C:transporter complex"/>
    <property type="evidence" value="ECO:0007669"/>
    <property type="project" value="TreeGrafter"/>
</dbReference>
<dbReference type="EMBL" id="UFRQ01000003">
    <property type="protein sequence ID" value="SUT88725.1"/>
    <property type="molecule type" value="Genomic_DNA"/>
</dbReference>
<dbReference type="GO" id="GO:0009279">
    <property type="term" value="C:cell outer membrane"/>
    <property type="evidence" value="ECO:0007669"/>
    <property type="project" value="UniProtKB-SubCell"/>
</dbReference>
<evidence type="ECO:0000259" key="5">
    <source>
        <dbReference type="Pfam" id="PF03968"/>
    </source>
</evidence>
<sequence length="810" mass="93405" precursor="true">MKKNVYSLLSLAILTALYSNTSVANNRDLHLQCLNGVPQFTGEPVIGDANDQPVYIEADSADIINPSRATYIGDVDLKQGNRHLKAPEIEVTQDGKEDNAQRYAFAKGAFDYQDEQISLKGNDAKIHLNSKNTDIANADYQFVGRQGRGTAETSEMRENYRLLKNATFTSCLPDDDSWSIEANEMKQHIKEEYAEMWHTRFKVAGVPVFYMPYMQLPIGDRRRSGLLIPSAGISSRDGYWYAQPIYWNIAPNYDATFTPKYMSSRGWQLNSEFRYLTHLGSGLIASEYIGKDRYDDYTDENRSRHLFRWLHNASFWENWRFNIDYTRVSDKRYFNDFDSEYGSSTDGYATQSARLAYYQPNWNFAISAKQYQIFDDVNIGPYKALPQIDFNYYKNGLANGWADFKLFAQAVHFDNTSKSMPTAWRYHLEPSLTVPLANRYGSLNIETKLYATHYQQKAGTGVDRDIEHSVNRVIPQIKVDFQSVLASNEHFIDGYTQTIEPHIQYLYRPYRDQSNIGSKRHSDYLGLGYDSALLQQDYFSLFRDRRYSGLDRIASANQFTLGGTTRFYDNKAEERFNLSLGQIIYLNNSRIDDSTENSTTGRASSWALESNWKISEKWNWRGSYQYDTRLDHTSLANTSLEYNPSGNNLVQLNYRYASKDYIDQNLSANRYDQDIQQLGSTKDYIDQNLTSSANRYNQDIQQLGSTVAWELGDKWAVVGRYYHDMALNKPVEQYAGVQYNTCCWSAGIGVRRYLVKESTKRRYADSKDTLYDNSVNFTIKLTGLGRNDHHSGLVDMLDRGMLPYVKPFNL</sequence>
<evidence type="ECO:0000256" key="3">
    <source>
        <dbReference type="ARBA" id="ARBA00023237"/>
    </source>
</evidence>
<dbReference type="GO" id="GO:0043165">
    <property type="term" value="P:Gram-negative-bacterium-type cell outer membrane assembly"/>
    <property type="evidence" value="ECO:0007669"/>
    <property type="project" value="UniProtKB-UniRule"/>
</dbReference>
<keyword evidence="3 4" id="KW-0998">Cell outer membrane</keyword>
<dbReference type="HAMAP" id="MF_01411">
    <property type="entry name" value="LPS_assembly_LptD"/>
    <property type="match status" value="1"/>
</dbReference>
<comment type="subunit">
    <text evidence="4">Component of the lipopolysaccharide transport and assembly complex. Interacts with LptE and LptA.</text>
</comment>
<feature type="domain" description="Organic solvent tolerance-like N-terminal" evidence="5">
    <location>
        <begin position="55"/>
        <end position="192"/>
    </location>
</feature>
<dbReference type="Pfam" id="PF03968">
    <property type="entry name" value="LptD_N"/>
    <property type="match status" value="1"/>
</dbReference>
<name>A0A380TPR1_9PAST</name>
<reference evidence="7 8" key="1">
    <citation type="submission" date="2018-06" db="EMBL/GenBank/DDBJ databases">
        <authorList>
            <consortium name="Pathogen Informatics"/>
            <person name="Doyle S."/>
        </authorList>
    </citation>
    <scope>NUCLEOTIDE SEQUENCE [LARGE SCALE GENOMIC DNA]</scope>
    <source>
        <strain evidence="7 8">NCTC10801</strain>
    </source>
</reference>
<dbReference type="PANTHER" id="PTHR30189">
    <property type="entry name" value="LPS-ASSEMBLY PROTEIN"/>
    <property type="match status" value="1"/>
</dbReference>
<comment type="subcellular location">
    <subcellularLocation>
        <location evidence="4">Cell outer membrane</location>
    </subcellularLocation>
</comment>
<evidence type="ECO:0000259" key="6">
    <source>
        <dbReference type="Pfam" id="PF04453"/>
    </source>
</evidence>
<dbReference type="Proteomes" id="UP000254649">
    <property type="component" value="Unassembled WGS sequence"/>
</dbReference>
<evidence type="ECO:0000256" key="4">
    <source>
        <dbReference type="HAMAP-Rule" id="MF_01411"/>
    </source>
</evidence>
<dbReference type="InterPro" id="IPR020889">
    <property type="entry name" value="LipoPS_assembly_LptD"/>
</dbReference>
<keyword evidence="1 4" id="KW-0732">Signal</keyword>
<dbReference type="NCBIfam" id="NF002997">
    <property type="entry name" value="PRK03761.1"/>
    <property type="match status" value="1"/>
</dbReference>
<comment type="caution">
    <text evidence="4">Lacks conserved residue(s) required for the propagation of feature annotation.</text>
</comment>
<organism evidence="7 8">
    <name type="scientific">[Actinobacillus] rossii</name>
    <dbReference type="NCBI Taxonomy" id="123820"/>
    <lineage>
        <taxon>Bacteria</taxon>
        <taxon>Pseudomonadati</taxon>
        <taxon>Pseudomonadota</taxon>
        <taxon>Gammaproteobacteria</taxon>
        <taxon>Pasteurellales</taxon>
        <taxon>Pasteurellaceae</taxon>
    </lineage>
</organism>
<evidence type="ECO:0000256" key="1">
    <source>
        <dbReference type="ARBA" id="ARBA00022729"/>
    </source>
</evidence>
<proteinExistence type="inferred from homology"/>
<keyword evidence="8" id="KW-1185">Reference proteome</keyword>
<dbReference type="OrthoDB" id="9760225at2"/>
<dbReference type="Pfam" id="PF04453">
    <property type="entry name" value="LptD"/>
    <property type="match status" value="1"/>
</dbReference>
<evidence type="ECO:0000256" key="2">
    <source>
        <dbReference type="ARBA" id="ARBA00023136"/>
    </source>
</evidence>
<dbReference type="GO" id="GO:0015920">
    <property type="term" value="P:lipopolysaccharide transport"/>
    <property type="evidence" value="ECO:0007669"/>
    <property type="project" value="InterPro"/>
</dbReference>
<feature type="signal peptide" evidence="4">
    <location>
        <begin position="1"/>
        <end position="24"/>
    </location>
</feature>
<accession>A0A380TPR1</accession>
<evidence type="ECO:0000313" key="8">
    <source>
        <dbReference type="Proteomes" id="UP000254649"/>
    </source>
</evidence>
<dbReference type="InterPro" id="IPR007543">
    <property type="entry name" value="LptD_C"/>
</dbReference>
<keyword evidence="2 4" id="KW-0472">Membrane</keyword>
<feature type="domain" description="LptD C-terminal" evidence="6">
    <location>
        <begin position="303"/>
        <end position="715"/>
    </location>
</feature>
<protein>
    <recommendedName>
        <fullName evidence="4">LPS-assembly protein LptD</fullName>
    </recommendedName>
</protein>
<dbReference type="AlphaFoldDB" id="A0A380TPR1"/>
<dbReference type="Gene3D" id="2.60.450.10">
    <property type="entry name" value="Lipopolysaccharide (LPS) transport protein A like domain"/>
    <property type="match status" value="1"/>
</dbReference>
<evidence type="ECO:0000313" key="7">
    <source>
        <dbReference type="EMBL" id="SUT88725.1"/>
    </source>
</evidence>
<comment type="similarity">
    <text evidence="4">Belongs to the LptD family.</text>
</comment>
<gene>
    <name evidence="4 7" type="primary">lptD</name>
    <name evidence="7" type="ORF">NCTC10801_00597</name>
</gene>
<feature type="chain" id="PRO_5017094151" description="LPS-assembly protein LptD" evidence="4">
    <location>
        <begin position="25"/>
        <end position="810"/>
    </location>
</feature>
<comment type="function">
    <text evidence="4">Together with LptE, is involved in the assembly of lipopolysaccharide (LPS) at the surface of the outer membrane.</text>
</comment>